<dbReference type="EMBL" id="ML736245">
    <property type="protein sequence ID" value="KAE8376215.1"/>
    <property type="molecule type" value="Genomic_DNA"/>
</dbReference>
<protein>
    <submittedName>
        <fullName evidence="1">Uncharacterized protein</fullName>
    </submittedName>
</protein>
<reference evidence="1 2" key="1">
    <citation type="submission" date="2019-04" db="EMBL/GenBank/DDBJ databases">
        <title>Friends and foes A comparative genomics studyof 23 Aspergillus species from section Flavi.</title>
        <authorList>
            <consortium name="DOE Joint Genome Institute"/>
            <person name="Kjaerbolling I."/>
            <person name="Vesth T."/>
            <person name="Frisvad J.C."/>
            <person name="Nybo J.L."/>
            <person name="Theobald S."/>
            <person name="Kildgaard S."/>
            <person name="Isbrandt T."/>
            <person name="Kuo A."/>
            <person name="Sato A."/>
            <person name="Lyhne E.K."/>
            <person name="Kogle M.E."/>
            <person name="Wiebenga A."/>
            <person name="Kun R.S."/>
            <person name="Lubbers R.J."/>
            <person name="Makela M.R."/>
            <person name="Barry K."/>
            <person name="Chovatia M."/>
            <person name="Clum A."/>
            <person name="Daum C."/>
            <person name="Haridas S."/>
            <person name="He G."/>
            <person name="LaButti K."/>
            <person name="Lipzen A."/>
            <person name="Mondo S."/>
            <person name="Riley R."/>
            <person name="Salamov A."/>
            <person name="Simmons B.A."/>
            <person name="Magnuson J.K."/>
            <person name="Henrissat B."/>
            <person name="Mortensen U.H."/>
            <person name="Larsen T.O."/>
            <person name="Devries R.P."/>
            <person name="Grigoriev I.V."/>
            <person name="Machida M."/>
            <person name="Baker S.E."/>
            <person name="Andersen M.R."/>
        </authorList>
    </citation>
    <scope>NUCLEOTIDE SEQUENCE [LARGE SCALE GENOMIC DNA]</scope>
    <source>
        <strain evidence="1 2">IBT 29228</strain>
    </source>
</reference>
<evidence type="ECO:0000313" key="1">
    <source>
        <dbReference type="EMBL" id="KAE8376215.1"/>
    </source>
</evidence>
<keyword evidence="2" id="KW-1185">Reference proteome</keyword>
<dbReference type="Proteomes" id="UP000326198">
    <property type="component" value="Unassembled WGS sequence"/>
</dbReference>
<organism evidence="1 2">
    <name type="scientific">Aspergillus bertholletiae</name>
    <dbReference type="NCBI Taxonomy" id="1226010"/>
    <lineage>
        <taxon>Eukaryota</taxon>
        <taxon>Fungi</taxon>
        <taxon>Dikarya</taxon>
        <taxon>Ascomycota</taxon>
        <taxon>Pezizomycotina</taxon>
        <taxon>Eurotiomycetes</taxon>
        <taxon>Eurotiomycetidae</taxon>
        <taxon>Eurotiales</taxon>
        <taxon>Aspergillaceae</taxon>
        <taxon>Aspergillus</taxon>
        <taxon>Aspergillus subgen. Circumdati</taxon>
    </lineage>
</organism>
<gene>
    <name evidence="1" type="ORF">BDV26DRAFT_266201</name>
</gene>
<sequence length="97" mass="10355">MASSAFSCLLCRVSGVQLAVVLSIPAGVPHYPGQGLSTPAPLYAYFAALVVVLQLRYMVLGEPAHIWPCPPVRLGRGSGKGYRLYRLMQGASVFFSA</sequence>
<evidence type="ECO:0000313" key="2">
    <source>
        <dbReference type="Proteomes" id="UP000326198"/>
    </source>
</evidence>
<accession>A0A5N7B2H1</accession>
<dbReference type="AlphaFoldDB" id="A0A5N7B2H1"/>
<name>A0A5N7B2H1_9EURO</name>
<proteinExistence type="predicted"/>